<name>A0A2W5MYK7_9BACT</name>
<evidence type="ECO:0000313" key="2">
    <source>
        <dbReference type="Proteomes" id="UP000249417"/>
    </source>
</evidence>
<dbReference type="Proteomes" id="UP000249417">
    <property type="component" value="Unassembled WGS sequence"/>
</dbReference>
<sequence>MSLMKSQTEARYRKNVEEGSEPLITPEVSRILRGMLRVTLKRAADGASIKKNQLQKYESGDCGLSVRDRRWLQSAFEGAGAEFIKGQGELFVTLNGQPLIGMGKIVDDLKGLPLGAACAEMRYERGLSQRDAYKRSGVRVFRISAIENNRPQEYFLADRVALKKLFDETPVDKEAAYRLQLRQWGLVI</sequence>
<protein>
    <submittedName>
        <fullName evidence="1">Uncharacterized protein</fullName>
    </submittedName>
</protein>
<dbReference type="InterPro" id="IPR010982">
    <property type="entry name" value="Lambda_DNA-bd_dom_sf"/>
</dbReference>
<accession>A0A2W5MYK7</accession>
<dbReference type="GO" id="GO:0003677">
    <property type="term" value="F:DNA binding"/>
    <property type="evidence" value="ECO:0007669"/>
    <property type="project" value="InterPro"/>
</dbReference>
<dbReference type="Gene3D" id="1.10.260.40">
    <property type="entry name" value="lambda repressor-like DNA-binding domains"/>
    <property type="match status" value="1"/>
</dbReference>
<dbReference type="EMBL" id="QFQB01000133">
    <property type="protein sequence ID" value="PZQ43745.1"/>
    <property type="molecule type" value="Genomic_DNA"/>
</dbReference>
<evidence type="ECO:0000313" key="1">
    <source>
        <dbReference type="EMBL" id="PZQ43745.1"/>
    </source>
</evidence>
<comment type="caution">
    <text evidence="1">The sequence shown here is derived from an EMBL/GenBank/DDBJ whole genome shotgun (WGS) entry which is preliminary data.</text>
</comment>
<reference evidence="1 2" key="1">
    <citation type="submission" date="2017-08" db="EMBL/GenBank/DDBJ databases">
        <title>Infants hospitalized years apart are colonized by the same room-sourced microbial strains.</title>
        <authorList>
            <person name="Brooks B."/>
            <person name="Olm M.R."/>
            <person name="Firek B.A."/>
            <person name="Baker R."/>
            <person name="Thomas B.C."/>
            <person name="Morowitz M.J."/>
            <person name="Banfield J.F."/>
        </authorList>
    </citation>
    <scope>NUCLEOTIDE SEQUENCE [LARGE SCALE GENOMIC DNA]</scope>
    <source>
        <strain evidence="1">S2_005_002_R2_29</strain>
    </source>
</reference>
<organism evidence="1 2">
    <name type="scientific">Micavibrio aeruginosavorus</name>
    <dbReference type="NCBI Taxonomy" id="349221"/>
    <lineage>
        <taxon>Bacteria</taxon>
        <taxon>Pseudomonadati</taxon>
        <taxon>Bdellovibrionota</taxon>
        <taxon>Bdellovibrionia</taxon>
        <taxon>Bdellovibrionales</taxon>
        <taxon>Pseudobdellovibrionaceae</taxon>
        <taxon>Micavibrio</taxon>
    </lineage>
</organism>
<dbReference type="AlphaFoldDB" id="A0A2W5MYK7"/>
<gene>
    <name evidence="1" type="ORF">DI551_11540</name>
</gene>
<proteinExistence type="predicted"/>
<dbReference type="SUPFAM" id="SSF47413">
    <property type="entry name" value="lambda repressor-like DNA-binding domains"/>
    <property type="match status" value="1"/>
</dbReference>